<dbReference type="EnsemblPlants" id="OGLUM08G17580.1">
    <property type="protein sequence ID" value="OGLUM08G17580.1"/>
    <property type="gene ID" value="OGLUM08G17580"/>
</dbReference>
<reference evidence="1" key="2">
    <citation type="submission" date="2018-05" db="EMBL/GenBank/DDBJ databases">
        <title>OgluRS3 (Oryza glumaepatula Reference Sequence Version 3).</title>
        <authorList>
            <person name="Zhang J."/>
            <person name="Kudrna D."/>
            <person name="Lee S."/>
            <person name="Talag J."/>
            <person name="Welchert J."/>
            <person name="Wing R.A."/>
        </authorList>
    </citation>
    <scope>NUCLEOTIDE SEQUENCE [LARGE SCALE GENOMIC DNA]</scope>
</reference>
<dbReference type="Gramene" id="OGLUM08G17580.1">
    <property type="protein sequence ID" value="OGLUM08G17580.1"/>
    <property type="gene ID" value="OGLUM08G17580"/>
</dbReference>
<keyword evidence="2" id="KW-1185">Reference proteome</keyword>
<organism evidence="1">
    <name type="scientific">Oryza glumipatula</name>
    <dbReference type="NCBI Taxonomy" id="40148"/>
    <lineage>
        <taxon>Eukaryota</taxon>
        <taxon>Viridiplantae</taxon>
        <taxon>Streptophyta</taxon>
        <taxon>Embryophyta</taxon>
        <taxon>Tracheophyta</taxon>
        <taxon>Spermatophyta</taxon>
        <taxon>Magnoliopsida</taxon>
        <taxon>Liliopsida</taxon>
        <taxon>Poales</taxon>
        <taxon>Poaceae</taxon>
        <taxon>BOP clade</taxon>
        <taxon>Oryzoideae</taxon>
        <taxon>Oryzeae</taxon>
        <taxon>Oryzinae</taxon>
        <taxon>Oryza</taxon>
    </lineage>
</organism>
<sequence>MEGVTVAASRGRSHRNQTDAACCLGRTQGYDGESLRPRHRVRVLLGVPYACGSRGLRYHQTTRGRRVVQAPAAPRVAGWLWPIARYLHAMRPAPMPQVAAYSRAHRVGSALRVAASSGRPAVWVQGVRAARAFSQLRAYRHGRYREVQNFI</sequence>
<accession>A0A0E0AW61</accession>
<dbReference type="HOGENOM" id="CLU_1838374_0_0_1"/>
<proteinExistence type="predicted"/>
<reference evidence="1" key="1">
    <citation type="submission" date="2015-04" db="UniProtKB">
        <authorList>
            <consortium name="EnsemblPlants"/>
        </authorList>
    </citation>
    <scope>IDENTIFICATION</scope>
</reference>
<evidence type="ECO:0000313" key="1">
    <source>
        <dbReference type="EnsemblPlants" id="OGLUM08G17580.1"/>
    </source>
</evidence>
<dbReference type="Proteomes" id="UP000026961">
    <property type="component" value="Chromosome 8"/>
</dbReference>
<protein>
    <submittedName>
        <fullName evidence="1">Uncharacterized protein</fullName>
    </submittedName>
</protein>
<dbReference type="AlphaFoldDB" id="A0A0E0AW61"/>
<evidence type="ECO:0000313" key="2">
    <source>
        <dbReference type="Proteomes" id="UP000026961"/>
    </source>
</evidence>
<name>A0A0E0AW61_9ORYZ</name>